<name>A0ABD0Y9I9_UMBPY</name>
<evidence type="ECO:0000256" key="1">
    <source>
        <dbReference type="ARBA" id="ARBA00004177"/>
    </source>
</evidence>
<comment type="subunit">
    <text evidence="5">Interacts with STAT3.</text>
</comment>
<dbReference type="InterPro" id="IPR040187">
    <property type="entry name" value="OCAD1/2"/>
</dbReference>
<evidence type="ECO:0000313" key="9">
    <source>
        <dbReference type="Proteomes" id="UP001557470"/>
    </source>
</evidence>
<dbReference type="AlphaFoldDB" id="A0ABD0Y9I9"/>
<dbReference type="PANTHER" id="PTHR13336:SF4">
    <property type="entry name" value="OCIA DOMAIN-CONTAINING PROTEIN 1"/>
    <property type="match status" value="1"/>
</dbReference>
<keyword evidence="2 5" id="KW-0967">Endosome</keyword>
<dbReference type="InterPro" id="IPR009764">
    <property type="entry name" value="OCIA_dom"/>
</dbReference>
<feature type="compositionally biased region" description="Polar residues" evidence="6">
    <location>
        <begin position="129"/>
        <end position="160"/>
    </location>
</feature>
<evidence type="ECO:0000256" key="5">
    <source>
        <dbReference type="RuleBase" id="RU369066"/>
    </source>
</evidence>
<feature type="domain" description="OCIA" evidence="7">
    <location>
        <begin position="24"/>
        <end position="109"/>
    </location>
</feature>
<comment type="function">
    <text evidence="5">Maintains stem cell potency. Increases STAT3 phosphorylation and controls ERK phosphorylation. May act as a scaffold, increasing STAT3 recruitment onto endosomes.</text>
</comment>
<feature type="region of interest" description="Disordered" evidence="6">
    <location>
        <begin position="127"/>
        <end position="204"/>
    </location>
</feature>
<comment type="domain">
    <text evidence="5">The OCIA domain is necessary and sufficient for endosomal localization.</text>
</comment>
<feature type="region of interest" description="Disordered" evidence="6">
    <location>
        <begin position="1"/>
        <end position="20"/>
    </location>
</feature>
<evidence type="ECO:0000256" key="2">
    <source>
        <dbReference type="ARBA" id="ARBA00022753"/>
    </source>
</evidence>
<gene>
    <name evidence="8" type="ORF">UPYG_G00029470</name>
</gene>
<dbReference type="GO" id="GO:0005768">
    <property type="term" value="C:endosome"/>
    <property type="evidence" value="ECO:0007669"/>
    <property type="project" value="UniProtKB-SubCell"/>
</dbReference>
<organism evidence="8 9">
    <name type="scientific">Umbra pygmaea</name>
    <name type="common">Eastern mudminnow</name>
    <dbReference type="NCBI Taxonomy" id="75934"/>
    <lineage>
        <taxon>Eukaryota</taxon>
        <taxon>Metazoa</taxon>
        <taxon>Chordata</taxon>
        <taxon>Craniata</taxon>
        <taxon>Vertebrata</taxon>
        <taxon>Euteleostomi</taxon>
        <taxon>Actinopterygii</taxon>
        <taxon>Neopterygii</taxon>
        <taxon>Teleostei</taxon>
        <taxon>Protacanthopterygii</taxon>
        <taxon>Esociformes</taxon>
        <taxon>Umbridae</taxon>
        <taxon>Umbra</taxon>
    </lineage>
</organism>
<feature type="compositionally biased region" description="Polar residues" evidence="6">
    <location>
        <begin position="1"/>
        <end position="18"/>
    </location>
</feature>
<evidence type="ECO:0000259" key="7">
    <source>
        <dbReference type="Pfam" id="PF07051"/>
    </source>
</evidence>
<evidence type="ECO:0000313" key="8">
    <source>
        <dbReference type="EMBL" id="KAL1022576.1"/>
    </source>
</evidence>
<reference evidence="8 9" key="1">
    <citation type="submission" date="2024-06" db="EMBL/GenBank/DDBJ databases">
        <authorList>
            <person name="Pan Q."/>
            <person name="Wen M."/>
            <person name="Jouanno E."/>
            <person name="Zahm M."/>
            <person name="Klopp C."/>
            <person name="Cabau C."/>
            <person name="Louis A."/>
            <person name="Berthelot C."/>
            <person name="Parey E."/>
            <person name="Roest Crollius H."/>
            <person name="Montfort J."/>
            <person name="Robinson-Rechavi M."/>
            <person name="Bouchez O."/>
            <person name="Lampietro C."/>
            <person name="Lopez Roques C."/>
            <person name="Donnadieu C."/>
            <person name="Postlethwait J."/>
            <person name="Bobe J."/>
            <person name="Verreycken H."/>
            <person name="Guiguen Y."/>
        </authorList>
    </citation>
    <scope>NUCLEOTIDE SEQUENCE [LARGE SCALE GENOMIC DNA]</scope>
    <source>
        <strain evidence="8">Up_M1</strain>
        <tissue evidence="8">Testis</tissue>
    </source>
</reference>
<dbReference type="EMBL" id="JAGEUA010000001">
    <property type="protein sequence ID" value="KAL1022576.1"/>
    <property type="molecule type" value="Genomic_DNA"/>
</dbReference>
<dbReference type="PANTHER" id="PTHR13336">
    <property type="entry name" value="OVARIAN CARCINOMA IMMUNOREACTIVE ANTIGEN"/>
    <property type="match status" value="1"/>
</dbReference>
<comment type="caution">
    <text evidence="8">The sequence shown here is derived from an EMBL/GenBank/DDBJ whole genome shotgun (WGS) entry which is preliminary data.</text>
</comment>
<evidence type="ECO:0000256" key="4">
    <source>
        <dbReference type="ARBA" id="ARBA00040877"/>
    </source>
</evidence>
<dbReference type="Proteomes" id="UP001557470">
    <property type="component" value="Unassembled WGS sequence"/>
</dbReference>
<evidence type="ECO:0000256" key="6">
    <source>
        <dbReference type="SAM" id="MobiDB-lite"/>
    </source>
</evidence>
<evidence type="ECO:0000256" key="3">
    <source>
        <dbReference type="ARBA" id="ARBA00037952"/>
    </source>
</evidence>
<dbReference type="GO" id="GO:2000736">
    <property type="term" value="P:regulation of stem cell differentiation"/>
    <property type="evidence" value="ECO:0007669"/>
    <property type="project" value="UniProtKB-UniRule"/>
</dbReference>
<keyword evidence="9" id="KW-1185">Reference proteome</keyword>
<proteinExistence type="inferred from homology"/>
<sequence>MSQTSMGLTDTPQEQEAQSPLGVAYIPTDDERRVFQECARESFWYRALPLTAVAMSVAHALVKKGVFAPSPRYGSLPKVAIFGLFGYFGGQISYTKKCQEKFKMLENSPIGDAIRQRRRPIAQQFAPPNQSQFADPNQASFEQASESVAETRSQADSFSYPSDVPYSDSAGLFSPSLRESAPTGVSGDINQPGKKNQYGDAWDE</sequence>
<protein>
    <recommendedName>
        <fullName evidence="4 5">OCIA domain-containing protein 1</fullName>
    </recommendedName>
</protein>
<dbReference type="Pfam" id="PF07051">
    <property type="entry name" value="OCIA"/>
    <property type="match status" value="1"/>
</dbReference>
<comment type="similarity">
    <text evidence="3 5">Belongs to the OCIAD1 family.</text>
</comment>
<comment type="subcellular location">
    <subcellularLocation>
        <location evidence="1 5">Endosome</location>
    </subcellularLocation>
</comment>
<accession>A0ABD0Y9I9</accession>